<keyword evidence="6 7" id="KW-0456">Lyase</keyword>
<reference evidence="8 9" key="1">
    <citation type="submission" date="2023-11" db="EMBL/GenBank/DDBJ databases">
        <title>Halocaridina rubra genome assembly.</title>
        <authorList>
            <person name="Smith C."/>
        </authorList>
    </citation>
    <scope>NUCLEOTIDE SEQUENCE [LARGE SCALE GENOMIC DNA]</scope>
    <source>
        <strain evidence="8">EP-1</strain>
        <tissue evidence="8">Whole</tissue>
    </source>
</reference>
<evidence type="ECO:0000313" key="8">
    <source>
        <dbReference type="EMBL" id="KAK7082033.1"/>
    </source>
</evidence>
<dbReference type="InterPro" id="IPR027540">
    <property type="entry name" value="Coq4_euk"/>
</dbReference>
<keyword evidence="3 7" id="KW-0862">Zinc</keyword>
<proteinExistence type="inferred from homology"/>
<accession>A0AAN8XL51</accession>
<dbReference type="AlphaFoldDB" id="A0AAN8XL51"/>
<dbReference type="InterPro" id="IPR007715">
    <property type="entry name" value="Coq4"/>
</dbReference>
<evidence type="ECO:0000256" key="2">
    <source>
        <dbReference type="ARBA" id="ARBA00022792"/>
    </source>
</evidence>
<comment type="similarity">
    <text evidence="7">Belongs to the COQ4 family.</text>
</comment>
<gene>
    <name evidence="8" type="primary">COQ4</name>
    <name evidence="8" type="ORF">SK128_024025</name>
</gene>
<comment type="pathway">
    <text evidence="7">Cofactor biosynthesis; ubiquinone biosynthesis.</text>
</comment>
<evidence type="ECO:0000256" key="1">
    <source>
        <dbReference type="ARBA" id="ARBA00022688"/>
    </source>
</evidence>
<keyword evidence="2 7" id="KW-0999">Mitochondrion inner membrane</keyword>
<dbReference type="PANTHER" id="PTHR12922:SF7">
    <property type="entry name" value="UBIQUINONE BIOSYNTHESIS PROTEIN COQ4 HOMOLOG, MITOCHONDRIAL"/>
    <property type="match status" value="1"/>
</dbReference>
<keyword evidence="9" id="KW-1185">Reference proteome</keyword>
<feature type="binding site" evidence="7">
    <location>
        <position position="204"/>
    </location>
    <ligand>
        <name>Zn(2+)</name>
        <dbReference type="ChEBI" id="CHEBI:29105"/>
    </ligand>
</feature>
<evidence type="ECO:0000256" key="5">
    <source>
        <dbReference type="ARBA" id="ARBA00023136"/>
    </source>
</evidence>
<feature type="binding site" evidence="7">
    <location>
        <position position="208"/>
    </location>
    <ligand>
        <name>Zn(2+)</name>
        <dbReference type="ChEBI" id="CHEBI:29105"/>
    </ligand>
</feature>
<dbReference type="EC" id="4.1.1.130" evidence="7"/>
<organism evidence="8 9">
    <name type="scientific">Halocaridina rubra</name>
    <name type="common">Hawaiian red shrimp</name>
    <dbReference type="NCBI Taxonomy" id="373956"/>
    <lineage>
        <taxon>Eukaryota</taxon>
        <taxon>Metazoa</taxon>
        <taxon>Ecdysozoa</taxon>
        <taxon>Arthropoda</taxon>
        <taxon>Crustacea</taxon>
        <taxon>Multicrustacea</taxon>
        <taxon>Malacostraca</taxon>
        <taxon>Eumalacostraca</taxon>
        <taxon>Eucarida</taxon>
        <taxon>Decapoda</taxon>
        <taxon>Pleocyemata</taxon>
        <taxon>Caridea</taxon>
        <taxon>Atyoidea</taxon>
        <taxon>Atyidae</taxon>
        <taxon>Halocaridina</taxon>
    </lineage>
</organism>
<evidence type="ECO:0000256" key="7">
    <source>
        <dbReference type="HAMAP-Rule" id="MF_03111"/>
    </source>
</evidence>
<dbReference type="GO" id="GO:0008270">
    <property type="term" value="F:zinc ion binding"/>
    <property type="evidence" value="ECO:0007669"/>
    <property type="project" value="UniProtKB-UniRule"/>
</dbReference>
<name>A0AAN8XL51_HALRR</name>
<comment type="catalytic activity">
    <reaction evidence="7">
        <text>a 4-hydroxy-3-methoxy-5-(all-trans-polyprenyl)benzoate + H(+) = a 2-methoxy-6-(all-trans-polyprenyl)phenol + CO2</text>
        <dbReference type="Rhea" id="RHEA:81179"/>
        <dbReference type="Rhea" id="RHEA-COMP:9551"/>
        <dbReference type="Rhea" id="RHEA-COMP:10931"/>
        <dbReference type="ChEBI" id="CHEBI:15378"/>
        <dbReference type="ChEBI" id="CHEBI:16526"/>
        <dbReference type="ChEBI" id="CHEBI:62731"/>
        <dbReference type="ChEBI" id="CHEBI:84443"/>
        <dbReference type="EC" id="4.1.1.130"/>
    </reaction>
</comment>
<comment type="cofactor">
    <cofactor evidence="7">
        <name>Zn(2+)</name>
        <dbReference type="ChEBI" id="CHEBI:29105"/>
    </cofactor>
</comment>
<sequence>MQRLNFEVMYSVKRVCKVGRLYPSLVRRHQTLSTAESRDLPLKYIESHRVEQSSHIPESTFRHPHLPRDVDDKRLLQLYEHHIPTNYFQKMILSVGAATAALLDPKRADMVAVLGETTGHFALSRLFDDMVRDPEGQEILRDKPRIHSSIINLDELAHLPNGTFGHAYVKFLNDNQVTPDSRLPVQYVDDADMAYVLQRYREVHDLFHTVLGMPTNMLGEVTVKWIEGMQTQLPMCIGGAIYGPLRFRPKQRQLYLSTYLPWAIRVAKAAKPLMHVYFEKRWKQSLVDLRRELNIEDPPI</sequence>
<dbReference type="GO" id="GO:0120539">
    <property type="term" value="F:4-hydroxy-3-methoxy-5-polyprenylbenzoate decarboxylase activity"/>
    <property type="evidence" value="ECO:0007669"/>
    <property type="project" value="UniProtKB-EC"/>
</dbReference>
<comment type="subcellular location">
    <subcellularLocation>
        <location evidence="7">Mitochondrion inner membrane</location>
        <topology evidence="7">Peripheral membrane protein</topology>
        <orientation evidence="7">Matrix side</orientation>
    </subcellularLocation>
</comment>
<dbReference type="PANTHER" id="PTHR12922">
    <property type="entry name" value="UBIQUINONE BIOSYNTHESIS PROTEIN"/>
    <property type="match status" value="1"/>
</dbReference>
<keyword evidence="5 7" id="KW-0472">Membrane</keyword>
<keyword evidence="1 7" id="KW-0831">Ubiquinone biosynthesis</keyword>
<dbReference type="HAMAP" id="MF_03111">
    <property type="entry name" value="Coq4"/>
    <property type="match status" value="1"/>
</dbReference>
<keyword evidence="4 7" id="KW-0496">Mitochondrion</keyword>
<evidence type="ECO:0000256" key="4">
    <source>
        <dbReference type="ARBA" id="ARBA00023128"/>
    </source>
</evidence>
<protein>
    <recommendedName>
        <fullName evidence="7">Ubiquinone biosynthesis protein COQ4 homolog, mitochondrial</fullName>
    </recommendedName>
    <alternativeName>
        <fullName evidence="7">4-hydroxy-3-methoxy-5-polyprenylbenzoate decarboxylase</fullName>
        <ecNumber evidence="7">4.1.1.130</ecNumber>
    </alternativeName>
    <alternativeName>
        <fullName evidence="7">Coenzyme Q biosynthesis protein 4 homolog</fullName>
    </alternativeName>
</protein>
<dbReference type="Proteomes" id="UP001381693">
    <property type="component" value="Unassembled WGS sequence"/>
</dbReference>
<comment type="function">
    <text evidence="7">Lyase that catalyzes the C1-decarboxylation of 4-hydroxy-3-methoxy-5-(all-trans-polyprenyl)benzoic acid into 2-methoxy-6-(all-trans-polyprenyl)phenol during ubiquinone biosynthesis.</text>
</comment>
<keyword evidence="7" id="KW-0479">Metal-binding</keyword>
<comment type="caution">
    <text evidence="8">The sequence shown here is derived from an EMBL/GenBank/DDBJ whole genome shotgun (WGS) entry which is preliminary data.</text>
</comment>
<evidence type="ECO:0000256" key="3">
    <source>
        <dbReference type="ARBA" id="ARBA00022833"/>
    </source>
</evidence>
<feature type="binding site" evidence="7">
    <location>
        <position position="205"/>
    </location>
    <ligand>
        <name>Zn(2+)</name>
        <dbReference type="ChEBI" id="CHEBI:29105"/>
    </ligand>
</feature>
<comment type="subunit">
    <text evidence="7">Component of a multi-subunit COQ enzyme complex.</text>
</comment>
<dbReference type="GO" id="GO:0031314">
    <property type="term" value="C:extrinsic component of mitochondrial inner membrane"/>
    <property type="evidence" value="ECO:0007669"/>
    <property type="project" value="UniProtKB-UniRule"/>
</dbReference>
<dbReference type="EMBL" id="JAXCGZ010004247">
    <property type="protein sequence ID" value="KAK7082033.1"/>
    <property type="molecule type" value="Genomic_DNA"/>
</dbReference>
<evidence type="ECO:0000256" key="6">
    <source>
        <dbReference type="ARBA" id="ARBA00023239"/>
    </source>
</evidence>
<dbReference type="Pfam" id="PF05019">
    <property type="entry name" value="Coq4"/>
    <property type="match status" value="1"/>
</dbReference>
<feature type="binding site" evidence="7">
    <location>
        <position position="220"/>
    </location>
    <ligand>
        <name>Zn(2+)</name>
        <dbReference type="ChEBI" id="CHEBI:29105"/>
    </ligand>
</feature>
<keyword evidence="8" id="KW-0830">Ubiquinone</keyword>
<evidence type="ECO:0000313" key="9">
    <source>
        <dbReference type="Proteomes" id="UP001381693"/>
    </source>
</evidence>